<dbReference type="OrthoDB" id="1922977at2759"/>
<keyword evidence="1" id="KW-0863">Zinc-finger</keyword>
<dbReference type="InterPro" id="IPR011990">
    <property type="entry name" value="TPR-like_helical_dom_sf"/>
</dbReference>
<sequence>MEANPPELHDKKPSKVREEGELSSDDEDMPPLPQEDQACSVSSRTSTDAPAGPVPVPPVNNCSEDYQEGKAISGNSPASTFDIQSRASLKSKVQKSFDKSRITSNTNTPGWCAPVGAADNLVIRFSDDDSGSDSEGCIKDKATETKSSIVGVVSNQKPPAPSNSKLNKQVSNATVSKVMPKRLSLSRTFVSSMPKIPGSNSSGARTLSAEQGHQVRKFTSLYKNLSSRERGRDQGMGLDNSKLQDLRQQIARRESELKLKSAQRSKEAVSFRDDNAVSLPSDAARKIGVISAKSSRREPKEPDKKRAKVTDQLNSIGQQEVSVGRFISPLKEPAMQNNNIADTTKFDPGQRGNSVGRTESGIVKWHEKNGKQGAGVSENIPVVLKDGSTAIRNCIQSGGSSMRMESSAIVNQDTSPAANKTSNVIPKNLVRNNVELNPSKIGPHQQPSSFFNKTTAGKNLLRDNVPHISSGDKIFEPAFNDMCQASPNNESFWNCLSNANLSEQSSMNVQSLVEMEESLDKDLEEAQEHRRRCEIEERNALKAYRKAQRSLVEANARCSDLYRKRELYSAHLRSFIMGNSDLLCSSRQNDVSENMLLISSSDQLPEYDGFNPLGVGSNFQYLNSHPVQTSDRHVNGQNMGSEPCSEPDASTSEPLCHMGKAAAGGVRTSSNDPNISVEDDDTFSFEHGTAQPNFGCLRKRNNFNDEEKDVNMEPSRNQSIDSSRESFLLEETLRSELFSRLGTKKISKNSGSCNNIHLTMERGTENDVSSEKAETSLGDFPFSKDEEGPGRWERSNSEAPEIQHDRCIENNSLISQSLTNSEESRFYDKERSPVLVSEISTSNIFKSAFGNLKSTSEVTLREWLTRNRQNYSSDINDTYGCVNSDKIQWSSTKTESTDETVKELFGREIGSYTCDIAVDPFRPLCMYELRGKCNNDECPWQHVRDAIMSRDQNGDSDSDAKVPKFYDVMMSPTYLVGLDTLKTDHSYESALAWRSGQCWQKCFSISLTLSNLRQKDLPAHGLLSHCSDGRIEVLGSWSGQSSYFLSKSGRVNDLKQSLADNEQALETAILIFNQEVDKFEAMKEALPVLSRALEADPKSLFLWIFYLLIYYSNLRLSGKDDMFSYAVKYNEGSYELWLMYINSRAHLDDRLITYNSALLALCDNNTAPDWDGIHASACILDLFLQMIDCLCMSGNAEKAIQKIFELLTADTNSDEPPVLLSDIHSCLRISDKCIFWISCVYLVIYRKLPDAVVQQFECEKQLSEIEWPSIDLLDDEKQRTVKLMEKGVYSLDSLMKTESLKSDLNLRSAHFFAVNHIRCMAALDSLESCRNLLDKYLGLYPSCLELVLISLRAHKQDFVKQSFSGFEETLHNWPKEVPGIQCIWNQYAQCAVQNGDYDFGKKLMERWFHSVCEVNHLQNGTLQGMERENIILVSDSILETLSSLDPVDVMFGFLNLSLYKLLQNDRLGARIAVEKALKAAIPKYFKYCIGGHALFLLIDESQLKKSASVRGMVDILGQYIGESLVFSVPEPLPRKFINNIKKPRVRQLISNFFTPVSSDFSLVNLVLEVWCGPSLLLELLNEPKCLVDFVEGILDICPSNYELAICVCKLLSGHNNSTDVTPASLLFWASSNLVGAIFHAVPIPPERIWVEVASILGNNIMGVEVISQRFYRRALSVYPFSVKLWKCYQNLYTNPEVKKTIAEEAKSKGIDLG</sequence>
<dbReference type="GO" id="GO:0008270">
    <property type="term" value="F:zinc ion binding"/>
    <property type="evidence" value="ECO:0007669"/>
    <property type="project" value="UniProtKB-KW"/>
</dbReference>
<comment type="caution">
    <text evidence="5">The sequence shown here is derived from an EMBL/GenBank/DDBJ whole genome shotgun (WGS) entry which is preliminary data.</text>
</comment>
<dbReference type="GO" id="GO:0005634">
    <property type="term" value="C:nucleus"/>
    <property type="evidence" value="ECO:0007669"/>
    <property type="project" value="TreeGrafter"/>
</dbReference>
<feature type="domain" description="C3H1-type" evidence="4">
    <location>
        <begin position="919"/>
        <end position="945"/>
    </location>
</feature>
<reference evidence="6" key="1">
    <citation type="submission" date="2016-06" db="EMBL/GenBank/DDBJ databases">
        <title>Parallel loss of symbiosis genes in relatives of nitrogen-fixing non-legume Parasponia.</title>
        <authorList>
            <person name="Van Velzen R."/>
            <person name="Holmer R."/>
            <person name="Bu F."/>
            <person name="Rutten L."/>
            <person name="Van Zeijl A."/>
            <person name="Liu W."/>
            <person name="Santuari L."/>
            <person name="Cao Q."/>
            <person name="Sharma T."/>
            <person name="Shen D."/>
            <person name="Roswanjaya Y."/>
            <person name="Wardhani T."/>
            <person name="Kalhor M.S."/>
            <person name="Jansen J."/>
            <person name="Van den Hoogen J."/>
            <person name="Gungor B."/>
            <person name="Hartog M."/>
            <person name="Hontelez J."/>
            <person name="Verver J."/>
            <person name="Yang W.-C."/>
            <person name="Schijlen E."/>
            <person name="Repin R."/>
            <person name="Schilthuizen M."/>
            <person name="Schranz E."/>
            <person name="Heidstra R."/>
            <person name="Miyata K."/>
            <person name="Fedorova E."/>
            <person name="Kohlen W."/>
            <person name="Bisseling T."/>
            <person name="Smit S."/>
            <person name="Geurts R."/>
        </authorList>
    </citation>
    <scope>NUCLEOTIDE SEQUENCE [LARGE SCALE GENOMIC DNA]</scope>
    <source>
        <strain evidence="6">cv. RG33-2</strain>
    </source>
</reference>
<protein>
    <submittedName>
        <fullName evidence="5">Tetratricopeptide-like helical domain containing protein</fullName>
    </submittedName>
</protein>
<name>A0A2P5CMM8_TREOI</name>
<dbReference type="STRING" id="63057.A0A2P5CMM8"/>
<dbReference type="PANTHER" id="PTHR21563">
    <property type="entry name" value="ZINC FINGER C3H1 DOMAIN-CONTAINING PROTEIN"/>
    <property type="match status" value="1"/>
</dbReference>
<dbReference type="PROSITE" id="PS50103">
    <property type="entry name" value="ZF_C3H1"/>
    <property type="match status" value="1"/>
</dbReference>
<keyword evidence="1" id="KW-0862">Zinc</keyword>
<evidence type="ECO:0000256" key="3">
    <source>
        <dbReference type="SAM" id="MobiDB-lite"/>
    </source>
</evidence>
<keyword evidence="1" id="KW-0479">Metal-binding</keyword>
<feature type="region of interest" description="Disordered" evidence="3">
    <location>
        <begin position="763"/>
        <end position="800"/>
    </location>
</feature>
<proteinExistence type="predicted"/>
<dbReference type="GO" id="GO:0000178">
    <property type="term" value="C:exosome (RNase complex)"/>
    <property type="evidence" value="ECO:0007669"/>
    <property type="project" value="TreeGrafter"/>
</dbReference>
<feature type="compositionally biased region" description="Basic and acidic residues" evidence="3">
    <location>
        <begin position="295"/>
        <end position="304"/>
    </location>
</feature>
<dbReference type="InterPro" id="IPR019607">
    <property type="entry name" value="Putative_zinc-finger_domain"/>
</dbReference>
<dbReference type="FunCoup" id="A0A2P5CMM8">
    <property type="interactions" value="1156"/>
</dbReference>
<accession>A0A2P5CMM8</accession>
<dbReference type="PANTHER" id="PTHR21563:SF3">
    <property type="entry name" value="ZINC FINGER C3H1 DOMAIN-CONTAINING PROTEIN"/>
    <property type="match status" value="1"/>
</dbReference>
<keyword evidence="6" id="KW-1185">Reference proteome</keyword>
<evidence type="ECO:0000313" key="6">
    <source>
        <dbReference type="Proteomes" id="UP000237000"/>
    </source>
</evidence>
<evidence type="ECO:0000256" key="2">
    <source>
        <dbReference type="SAM" id="Coils"/>
    </source>
</evidence>
<feature type="compositionally biased region" description="Basic and acidic residues" evidence="3">
    <location>
        <begin position="782"/>
        <end position="800"/>
    </location>
</feature>
<evidence type="ECO:0000256" key="1">
    <source>
        <dbReference type="PROSITE-ProRule" id="PRU00723"/>
    </source>
</evidence>
<feature type="region of interest" description="Disordered" evidence="3">
    <location>
        <begin position="191"/>
        <end position="243"/>
    </location>
</feature>
<feature type="compositionally biased region" description="Polar residues" evidence="3">
    <location>
        <begin position="37"/>
        <end position="48"/>
    </location>
</feature>
<feature type="region of interest" description="Disordered" evidence="3">
    <location>
        <begin position="288"/>
        <end position="310"/>
    </location>
</feature>
<dbReference type="InterPro" id="IPR000571">
    <property type="entry name" value="Znf_CCCH"/>
</dbReference>
<feature type="compositionally biased region" description="Polar residues" evidence="3">
    <location>
        <begin position="198"/>
        <end position="211"/>
    </location>
</feature>
<dbReference type="Proteomes" id="UP000237000">
    <property type="component" value="Unassembled WGS sequence"/>
</dbReference>
<evidence type="ECO:0000313" key="5">
    <source>
        <dbReference type="EMBL" id="PON62309.1"/>
    </source>
</evidence>
<gene>
    <name evidence="5" type="ORF">TorRG33x02_279620</name>
</gene>
<dbReference type="InParanoid" id="A0A2P5CMM8"/>
<feature type="region of interest" description="Disordered" evidence="3">
    <location>
        <begin position="153"/>
        <end position="178"/>
    </location>
</feature>
<feature type="compositionally biased region" description="Polar residues" evidence="3">
    <location>
        <begin position="153"/>
        <end position="175"/>
    </location>
</feature>
<organism evidence="5 6">
    <name type="scientific">Trema orientale</name>
    <name type="common">Charcoal tree</name>
    <name type="synonym">Celtis orientalis</name>
    <dbReference type="NCBI Taxonomy" id="63057"/>
    <lineage>
        <taxon>Eukaryota</taxon>
        <taxon>Viridiplantae</taxon>
        <taxon>Streptophyta</taxon>
        <taxon>Embryophyta</taxon>
        <taxon>Tracheophyta</taxon>
        <taxon>Spermatophyta</taxon>
        <taxon>Magnoliopsida</taxon>
        <taxon>eudicotyledons</taxon>
        <taxon>Gunneridae</taxon>
        <taxon>Pentapetalae</taxon>
        <taxon>rosids</taxon>
        <taxon>fabids</taxon>
        <taxon>Rosales</taxon>
        <taxon>Cannabaceae</taxon>
        <taxon>Trema</taxon>
    </lineage>
</organism>
<feature type="compositionally biased region" description="Polar residues" evidence="3">
    <location>
        <begin position="73"/>
        <end position="88"/>
    </location>
</feature>
<feature type="region of interest" description="Disordered" evidence="3">
    <location>
        <begin position="1"/>
        <end position="113"/>
    </location>
</feature>
<feature type="coiled-coil region" evidence="2">
    <location>
        <begin position="509"/>
        <end position="564"/>
    </location>
</feature>
<dbReference type="SUPFAM" id="SSF48452">
    <property type="entry name" value="TPR-like"/>
    <property type="match status" value="1"/>
</dbReference>
<feature type="zinc finger region" description="C3H1-type" evidence="1">
    <location>
        <begin position="919"/>
        <end position="945"/>
    </location>
</feature>
<evidence type="ECO:0000259" key="4">
    <source>
        <dbReference type="PROSITE" id="PS50103"/>
    </source>
</evidence>
<feature type="compositionally biased region" description="Basic and acidic residues" evidence="3">
    <location>
        <begin position="763"/>
        <end position="774"/>
    </location>
</feature>
<keyword evidence="2" id="KW-0175">Coiled coil</keyword>
<feature type="compositionally biased region" description="Basic and acidic residues" evidence="3">
    <location>
        <begin position="7"/>
        <end position="20"/>
    </location>
</feature>
<dbReference type="EMBL" id="JXTC01000348">
    <property type="protein sequence ID" value="PON62309.1"/>
    <property type="molecule type" value="Genomic_DNA"/>
</dbReference>
<dbReference type="Pfam" id="PF10650">
    <property type="entry name" value="zf-C3H1"/>
    <property type="match status" value="1"/>
</dbReference>
<dbReference type="InterPro" id="IPR039278">
    <property type="entry name" value="Red1"/>
</dbReference>